<name>A0AAN8EVF4_9EURO</name>
<dbReference type="EMBL" id="JAKLMC020000012">
    <property type="protein sequence ID" value="KAK5953083.1"/>
    <property type="molecule type" value="Genomic_DNA"/>
</dbReference>
<accession>A0AAN8EVF4</accession>
<reference evidence="1 2" key="1">
    <citation type="submission" date="2022-12" db="EMBL/GenBank/DDBJ databases">
        <title>Genomic features and morphological characterization of a novel Knufia sp. strain isolated from spacecraft assembly facility.</title>
        <authorList>
            <person name="Teixeira M."/>
            <person name="Chander A.M."/>
            <person name="Stajich J.E."/>
            <person name="Venkateswaran K."/>
        </authorList>
    </citation>
    <scope>NUCLEOTIDE SEQUENCE [LARGE SCALE GENOMIC DNA]</scope>
    <source>
        <strain evidence="1 2">FJI-L2-BK-P2</strain>
    </source>
</reference>
<dbReference type="Proteomes" id="UP001316803">
    <property type="component" value="Unassembled WGS sequence"/>
</dbReference>
<evidence type="ECO:0000313" key="2">
    <source>
        <dbReference type="Proteomes" id="UP001316803"/>
    </source>
</evidence>
<organism evidence="1 2">
    <name type="scientific">Knufia fluminis</name>
    <dbReference type="NCBI Taxonomy" id="191047"/>
    <lineage>
        <taxon>Eukaryota</taxon>
        <taxon>Fungi</taxon>
        <taxon>Dikarya</taxon>
        <taxon>Ascomycota</taxon>
        <taxon>Pezizomycotina</taxon>
        <taxon>Eurotiomycetes</taxon>
        <taxon>Chaetothyriomycetidae</taxon>
        <taxon>Chaetothyriales</taxon>
        <taxon>Trichomeriaceae</taxon>
        <taxon>Knufia</taxon>
    </lineage>
</organism>
<gene>
    <name evidence="1" type="ORF">OHC33_005651</name>
</gene>
<evidence type="ECO:0000313" key="1">
    <source>
        <dbReference type="EMBL" id="KAK5953083.1"/>
    </source>
</evidence>
<dbReference type="AlphaFoldDB" id="A0AAN8EVF4"/>
<keyword evidence="2" id="KW-1185">Reference proteome</keyword>
<sequence>MRGGGDDDGYCVRSPTNSISSLGYDLVEKLLVAKDDFKLHEPAVSAGGRTEANHFDTRGQENIHVMEKYRPN</sequence>
<proteinExistence type="predicted"/>
<protein>
    <submittedName>
        <fullName evidence="1">Uncharacterized protein</fullName>
    </submittedName>
</protein>
<comment type="caution">
    <text evidence="1">The sequence shown here is derived from an EMBL/GenBank/DDBJ whole genome shotgun (WGS) entry which is preliminary data.</text>
</comment>